<gene>
    <name evidence="2" type="ORF">H2201_009122</name>
</gene>
<organism evidence="2 3">
    <name type="scientific">Coniosporium apollinis</name>
    <dbReference type="NCBI Taxonomy" id="61459"/>
    <lineage>
        <taxon>Eukaryota</taxon>
        <taxon>Fungi</taxon>
        <taxon>Dikarya</taxon>
        <taxon>Ascomycota</taxon>
        <taxon>Pezizomycotina</taxon>
        <taxon>Dothideomycetes</taxon>
        <taxon>Dothideomycetes incertae sedis</taxon>
        <taxon>Coniosporium</taxon>
    </lineage>
</organism>
<keyword evidence="3" id="KW-1185">Reference proteome</keyword>
<evidence type="ECO:0000313" key="2">
    <source>
        <dbReference type="EMBL" id="KAJ9653633.1"/>
    </source>
</evidence>
<dbReference type="EMBL" id="JAPDRL010000306">
    <property type="protein sequence ID" value="KAJ9653633.1"/>
    <property type="molecule type" value="Genomic_DNA"/>
</dbReference>
<reference evidence="2" key="1">
    <citation type="submission" date="2022-10" db="EMBL/GenBank/DDBJ databases">
        <title>Culturing micro-colonial fungi from biological soil crusts in the Mojave desert and describing Neophaeococcomyces mojavensis, and introducing the new genera and species Taxawa tesnikishii.</title>
        <authorList>
            <person name="Kurbessoian T."/>
            <person name="Stajich J.E."/>
        </authorList>
    </citation>
    <scope>NUCLEOTIDE SEQUENCE</scope>
    <source>
        <strain evidence="2">TK_1</strain>
    </source>
</reference>
<evidence type="ECO:0000256" key="1">
    <source>
        <dbReference type="SAM" id="MobiDB-lite"/>
    </source>
</evidence>
<accession>A0ABQ9NEN8</accession>
<name>A0ABQ9NEN8_9PEZI</name>
<dbReference type="Proteomes" id="UP001172684">
    <property type="component" value="Unassembled WGS sequence"/>
</dbReference>
<feature type="region of interest" description="Disordered" evidence="1">
    <location>
        <begin position="1"/>
        <end position="25"/>
    </location>
</feature>
<feature type="compositionally biased region" description="Basic residues" evidence="1">
    <location>
        <begin position="1"/>
        <end position="18"/>
    </location>
</feature>
<protein>
    <submittedName>
        <fullName evidence="2">Uncharacterized protein</fullName>
    </submittedName>
</protein>
<comment type="caution">
    <text evidence="2">The sequence shown here is derived from an EMBL/GenBank/DDBJ whole genome shotgun (WGS) entry which is preliminary data.</text>
</comment>
<proteinExistence type="predicted"/>
<sequence length="773" mass="89362">MRKHCQEKHISGRRRRGGQPKALAAAPPRWKKVACQRFFVSGSGSGFFAVVSPAQLQEEEDARRRREMAQALPEADFVTAQVDGMLEEGLQEVDASENLILDNAAQTEVSPWLEMTRWPRYLRGYRFDEVAPLGSPADPMTEPLLAEFAQSLDRVVEESHKSVCDDKVNVFDQARINSFIQRRRAWDRPLMIKLKKSTYRGYKLVWQRLICFAYRTVQPAQRVTLTHQLTTAQLTHLDQMIGYGEELLALRSEEKQGVEKYREGREMLRKEIQSQLDRACLLFCISLLDHTLKGDLFESVVVGFLAVLGVDPEKKIFRDAYSYTGYLSAFVKIAQMLVIQKAVMMAEDGEIDHPADVLDEMRDRFMIHGSRSPFNWVLRLRAYGKKIRNTTTSLGYIYWSDDHEKLTYKKLEMTMVHFKDFVRTQVELAQLQLEELFLLHQEEEREDVIPTFQLRDLKDNPTQNAKGWSFLQDPRNKSVLPDGKRWLLDRVLKSDSLRAEYLEVRQKDSKVIWKPAAVKKYISQIDSFLERLLLLIHVTSGQPARGTEILSLRHCNTVHGHHRSIFIEDGLVSTVTAYHKGYNIVGSTKIIHRYLPKEVSELVVYYLWLILPFWQKLELLAFSKKDPPSPFLWPKGQESWDSSRLTAVLKREAETHLKTFMNITFYRHAAIAVSRVHLKCGGFKRDYGIDDTNVNNQANHTSWIAGTIYARGLEEAPGHVEARRAEYRAISREWHSFLGFRVYLAARKRPLSELVNGEAQAGGVTRRQRRSYT</sequence>
<evidence type="ECO:0000313" key="3">
    <source>
        <dbReference type="Proteomes" id="UP001172684"/>
    </source>
</evidence>